<dbReference type="AlphaFoldDB" id="A0A8C6SRF4"/>
<proteinExistence type="predicted"/>
<reference evidence="1" key="1">
    <citation type="submission" date="2025-08" db="UniProtKB">
        <authorList>
            <consortium name="Ensembl"/>
        </authorList>
    </citation>
    <scope>IDENTIFICATION</scope>
</reference>
<organism evidence="1 2">
    <name type="scientific">Neogobius melanostomus</name>
    <name type="common">round goby</name>
    <dbReference type="NCBI Taxonomy" id="47308"/>
    <lineage>
        <taxon>Eukaryota</taxon>
        <taxon>Metazoa</taxon>
        <taxon>Chordata</taxon>
        <taxon>Craniata</taxon>
        <taxon>Vertebrata</taxon>
        <taxon>Euteleostomi</taxon>
        <taxon>Actinopterygii</taxon>
        <taxon>Neopterygii</taxon>
        <taxon>Teleostei</taxon>
        <taxon>Neoteleostei</taxon>
        <taxon>Acanthomorphata</taxon>
        <taxon>Gobiaria</taxon>
        <taxon>Gobiiformes</taxon>
        <taxon>Gobioidei</taxon>
        <taxon>Gobiidae</taxon>
        <taxon>Benthophilinae</taxon>
        <taxon>Neogobiini</taxon>
        <taxon>Neogobius</taxon>
    </lineage>
</organism>
<keyword evidence="2" id="KW-1185">Reference proteome</keyword>
<sequence length="212" mass="23278">RASLLRTPHLWRSVHGATVHVDSSVDEKPCGTPCVEEGKFSRSFLSCCGAPLRRRELEFVSTPSLCRELRFLFLNVLPDLTGRTLVDVAPPGAVLFGVSTGLCRATHRRELNEDFVKPTNQIIHKYGLEGTAFIVWSQRCTSTSSLQGALLQSADVLVMNNVFEFFPGTLSSSSGQTSEAAATAAPGRLTGPPLLFQMWRFHHRNSGGRLFC</sequence>
<evidence type="ECO:0000313" key="2">
    <source>
        <dbReference type="Proteomes" id="UP000694523"/>
    </source>
</evidence>
<evidence type="ECO:0000313" key="1">
    <source>
        <dbReference type="Ensembl" id="ENSNMLP00000010551.1"/>
    </source>
</evidence>
<dbReference type="Ensembl" id="ENSNMLT00000011932.1">
    <property type="protein sequence ID" value="ENSNMLP00000010551.1"/>
    <property type="gene ID" value="ENSNMLG00000007271.1"/>
</dbReference>
<dbReference type="Proteomes" id="UP000694523">
    <property type="component" value="Unplaced"/>
</dbReference>
<name>A0A8C6SRF4_9GOBI</name>
<reference evidence="1" key="2">
    <citation type="submission" date="2025-09" db="UniProtKB">
        <authorList>
            <consortium name="Ensembl"/>
        </authorList>
    </citation>
    <scope>IDENTIFICATION</scope>
</reference>
<accession>A0A8C6SRF4</accession>
<protein>
    <submittedName>
        <fullName evidence="1">Uncharacterized protein</fullName>
    </submittedName>
</protein>